<dbReference type="PROSITE" id="PS51257">
    <property type="entry name" value="PROKAR_LIPOPROTEIN"/>
    <property type="match status" value="1"/>
</dbReference>
<keyword evidence="3" id="KW-1185">Reference proteome</keyword>
<name>A0ABT6L0D6_9MYCO</name>
<dbReference type="EMBL" id="JARXVE010000004">
    <property type="protein sequence ID" value="MDH6196408.1"/>
    <property type="molecule type" value="Genomic_DNA"/>
</dbReference>
<gene>
    <name evidence="2" type="ORF">M2272_003051</name>
</gene>
<organism evidence="2 3">
    <name type="scientific">Mycolicibacterium frederiksbergense</name>
    <dbReference type="NCBI Taxonomy" id="117567"/>
    <lineage>
        <taxon>Bacteria</taxon>
        <taxon>Bacillati</taxon>
        <taxon>Actinomycetota</taxon>
        <taxon>Actinomycetes</taxon>
        <taxon>Mycobacteriales</taxon>
        <taxon>Mycobacteriaceae</taxon>
        <taxon>Mycolicibacterium</taxon>
    </lineage>
</organism>
<reference evidence="2 3" key="1">
    <citation type="submission" date="2023-04" db="EMBL/GenBank/DDBJ databases">
        <title>Forest soil microbial communities from Buena Vista Peninsula, Colon Province, Panama.</title>
        <authorList>
            <person name="Bouskill N."/>
        </authorList>
    </citation>
    <scope>NUCLEOTIDE SEQUENCE [LARGE SCALE GENOMIC DNA]</scope>
    <source>
        <strain evidence="2 3">AC80</strain>
    </source>
</reference>
<feature type="signal peptide" evidence="1">
    <location>
        <begin position="1"/>
        <end position="25"/>
    </location>
</feature>
<evidence type="ECO:0000313" key="2">
    <source>
        <dbReference type="EMBL" id="MDH6196408.1"/>
    </source>
</evidence>
<sequence>MTNSRGANRMFAVALSLTSVAFALSACFPSSHDRQQMETTTVNAPAAKTTSNPVRHELEPLTKRFPALGSPVTASWVSGDMGDPQVPGPSLYWIDSIVELSPAVADDLKAKYRPVPTSAQPDVWETLRANLPAGGYLASDQLDSAFTSTKIKAKAFLAENAPVVIITATGE</sequence>
<accession>A0ABT6L0D6</accession>
<feature type="chain" id="PRO_5046548263" description="ABC transporter substrate-binding protein" evidence="1">
    <location>
        <begin position="26"/>
        <end position="171"/>
    </location>
</feature>
<evidence type="ECO:0008006" key="4">
    <source>
        <dbReference type="Google" id="ProtNLM"/>
    </source>
</evidence>
<dbReference type="Proteomes" id="UP001160130">
    <property type="component" value="Unassembled WGS sequence"/>
</dbReference>
<evidence type="ECO:0000313" key="3">
    <source>
        <dbReference type="Proteomes" id="UP001160130"/>
    </source>
</evidence>
<keyword evidence="1" id="KW-0732">Signal</keyword>
<comment type="caution">
    <text evidence="2">The sequence shown here is derived from an EMBL/GenBank/DDBJ whole genome shotgun (WGS) entry which is preliminary data.</text>
</comment>
<evidence type="ECO:0000256" key="1">
    <source>
        <dbReference type="SAM" id="SignalP"/>
    </source>
</evidence>
<proteinExistence type="predicted"/>
<protein>
    <recommendedName>
        <fullName evidence="4">ABC transporter substrate-binding protein</fullName>
    </recommendedName>
</protein>